<proteinExistence type="predicted"/>
<evidence type="ECO:0000259" key="3">
    <source>
        <dbReference type="PROSITE" id="PS01180"/>
    </source>
</evidence>
<evidence type="ECO:0000256" key="1">
    <source>
        <dbReference type="ARBA" id="ARBA00023157"/>
    </source>
</evidence>
<accession>A0A0C2BX20</accession>
<feature type="non-terminal residue" evidence="4">
    <location>
        <position position="1"/>
    </location>
</feature>
<name>A0A0C2BX20_9BILA</name>
<evidence type="ECO:0000256" key="2">
    <source>
        <dbReference type="PROSITE-ProRule" id="PRU00059"/>
    </source>
</evidence>
<comment type="caution">
    <text evidence="2">Lacks conserved residue(s) required for the propagation of feature annotation.</text>
</comment>
<organism evidence="4 5">
    <name type="scientific">Ancylostoma duodenale</name>
    <dbReference type="NCBI Taxonomy" id="51022"/>
    <lineage>
        <taxon>Eukaryota</taxon>
        <taxon>Metazoa</taxon>
        <taxon>Ecdysozoa</taxon>
        <taxon>Nematoda</taxon>
        <taxon>Chromadorea</taxon>
        <taxon>Rhabditida</taxon>
        <taxon>Rhabditina</taxon>
        <taxon>Rhabditomorpha</taxon>
        <taxon>Strongyloidea</taxon>
        <taxon>Ancylostomatidae</taxon>
        <taxon>Ancylostomatinae</taxon>
        <taxon>Ancylostoma</taxon>
    </lineage>
</organism>
<sequence length="83" mass="9094">VDHMGLTWNVNCSTDSLAIRDGNKTAPYLLEPQCNGRYLTKVDYRSASSSMTVQFRSNGTIQLGSAGVRPISGVVSLFHWDDS</sequence>
<keyword evidence="5" id="KW-1185">Reference proteome</keyword>
<dbReference type="OrthoDB" id="10009301at2759"/>
<dbReference type="PROSITE" id="PS01180">
    <property type="entry name" value="CUB"/>
    <property type="match status" value="1"/>
</dbReference>
<protein>
    <recommendedName>
        <fullName evidence="3">CUB domain-containing protein</fullName>
    </recommendedName>
</protein>
<evidence type="ECO:0000313" key="5">
    <source>
        <dbReference type="Proteomes" id="UP000054047"/>
    </source>
</evidence>
<evidence type="ECO:0000313" key="4">
    <source>
        <dbReference type="EMBL" id="KIH48518.1"/>
    </source>
</evidence>
<gene>
    <name evidence="4" type="ORF">ANCDUO_21412</name>
</gene>
<dbReference type="InterPro" id="IPR000859">
    <property type="entry name" value="CUB_dom"/>
</dbReference>
<feature type="domain" description="CUB" evidence="3">
    <location>
        <begin position="1"/>
        <end position="81"/>
    </location>
</feature>
<reference evidence="4 5" key="1">
    <citation type="submission" date="2013-12" db="EMBL/GenBank/DDBJ databases">
        <title>Draft genome of the parsitic nematode Ancylostoma duodenale.</title>
        <authorList>
            <person name="Mitreva M."/>
        </authorList>
    </citation>
    <scope>NUCLEOTIDE SEQUENCE [LARGE SCALE GENOMIC DNA]</scope>
    <source>
        <strain evidence="4 5">Zhejiang</strain>
    </source>
</reference>
<dbReference type="Gene3D" id="2.60.120.290">
    <property type="entry name" value="Spermadhesin, CUB domain"/>
    <property type="match status" value="1"/>
</dbReference>
<dbReference type="InterPro" id="IPR035914">
    <property type="entry name" value="Sperma_CUB_dom_sf"/>
</dbReference>
<dbReference type="SUPFAM" id="SSF49854">
    <property type="entry name" value="Spermadhesin, CUB domain"/>
    <property type="match status" value="1"/>
</dbReference>
<dbReference type="AlphaFoldDB" id="A0A0C2BX20"/>
<keyword evidence="1" id="KW-1015">Disulfide bond</keyword>
<dbReference type="Proteomes" id="UP000054047">
    <property type="component" value="Unassembled WGS sequence"/>
</dbReference>
<dbReference type="EMBL" id="KN758868">
    <property type="protein sequence ID" value="KIH48518.1"/>
    <property type="molecule type" value="Genomic_DNA"/>
</dbReference>